<organism evidence="1 2">
    <name type="scientific">Hydrogenimonas cancrithermarum</name>
    <dbReference type="NCBI Taxonomy" id="2993563"/>
    <lineage>
        <taxon>Bacteria</taxon>
        <taxon>Pseudomonadati</taxon>
        <taxon>Campylobacterota</taxon>
        <taxon>Epsilonproteobacteria</taxon>
        <taxon>Campylobacterales</taxon>
        <taxon>Hydrogenimonadaceae</taxon>
        <taxon>Hydrogenimonas</taxon>
    </lineage>
</organism>
<gene>
    <name evidence="1" type="ORF">HCR_06430</name>
</gene>
<accession>A0ABN6WTZ1</accession>
<sequence>MVRSNSLVKKAAGVAQDVAAINFIASSKPLKEALKSANLLKTLKFNTLISGEHGTGRHTLASLMMPDVPCVHGDDAELYTFIENSPQLIVDDIGKIDLYPKFFQTLKKHGTQIIAIADETINLGEYTSFFSVRITLPPLKERPEDIIPLAEKFKMEALHLFGEDEESEFELDHEKLDISGNAYSLRKSVFLQYLASKIGKDEILDLMEAYITCHLDEGEEIYRRYLYLYEVPLIKAGTKRFKSQLKMSQVFGLNRNTLRKKINEWKEYL</sequence>
<evidence type="ECO:0000313" key="1">
    <source>
        <dbReference type="EMBL" id="BDY12331.1"/>
    </source>
</evidence>
<evidence type="ECO:0008006" key="3">
    <source>
        <dbReference type="Google" id="ProtNLM"/>
    </source>
</evidence>
<evidence type="ECO:0000313" key="2">
    <source>
        <dbReference type="Proteomes" id="UP001321445"/>
    </source>
</evidence>
<keyword evidence="2" id="KW-1185">Reference proteome</keyword>
<protein>
    <recommendedName>
        <fullName evidence="3">Fis family transcriptional regulator</fullName>
    </recommendedName>
</protein>
<dbReference type="EMBL" id="AP027370">
    <property type="protein sequence ID" value="BDY12331.1"/>
    <property type="molecule type" value="Genomic_DNA"/>
</dbReference>
<dbReference type="SUPFAM" id="SSF52540">
    <property type="entry name" value="P-loop containing nucleoside triphosphate hydrolases"/>
    <property type="match status" value="1"/>
</dbReference>
<proteinExistence type="predicted"/>
<dbReference type="Proteomes" id="UP001321445">
    <property type="component" value="Chromosome"/>
</dbReference>
<dbReference type="InterPro" id="IPR027417">
    <property type="entry name" value="P-loop_NTPase"/>
</dbReference>
<reference evidence="1 2" key="1">
    <citation type="submission" date="2023-03" db="EMBL/GenBank/DDBJ databases">
        <title>Description of Hydrogenimonas sp. ISO32.</title>
        <authorList>
            <person name="Mino S."/>
            <person name="Fukazawa S."/>
            <person name="Sawabe T."/>
        </authorList>
    </citation>
    <scope>NUCLEOTIDE SEQUENCE [LARGE SCALE GENOMIC DNA]</scope>
    <source>
        <strain evidence="1 2">ISO32</strain>
    </source>
</reference>
<name>A0ABN6WTZ1_9BACT</name>